<accession>A0ABS6V659</accession>
<dbReference type="InterPro" id="IPR050266">
    <property type="entry name" value="AB_hydrolase_sf"/>
</dbReference>
<keyword evidence="2" id="KW-0378">Hydrolase</keyword>
<evidence type="ECO:0000313" key="3">
    <source>
        <dbReference type="Proteomes" id="UP000698028"/>
    </source>
</evidence>
<organism evidence="2 3">
    <name type="scientific">Sphingomicrobium clamense</name>
    <dbReference type="NCBI Taxonomy" id="2851013"/>
    <lineage>
        <taxon>Bacteria</taxon>
        <taxon>Pseudomonadati</taxon>
        <taxon>Pseudomonadota</taxon>
        <taxon>Alphaproteobacteria</taxon>
        <taxon>Sphingomonadales</taxon>
        <taxon>Sphingomonadaceae</taxon>
        <taxon>Sphingomicrobium</taxon>
    </lineage>
</organism>
<dbReference type="PANTHER" id="PTHR43798">
    <property type="entry name" value="MONOACYLGLYCEROL LIPASE"/>
    <property type="match status" value="1"/>
</dbReference>
<evidence type="ECO:0000313" key="2">
    <source>
        <dbReference type="EMBL" id="MBW0145050.1"/>
    </source>
</evidence>
<sequence>MSPALKRFSARAKRLSFGEHEIAHWDEGDGDPLLLIHGFPTSSWDWHAIWDTLTAQRRVIACDMLGFGLSDKPDARYSLFRQADLQINLLDHLGIERFDALVHDYGVSVGQELLARQAEGQAPQGIGRMIFLNGGIFPGLHRPRLIQHLGASPIGFIISRLLGYGQFRKSCPPVFGPDTQPSEDELQDYWAMIAHKDGHRRFHQLLRYMHERTAHKDRWVGALKDVQGRIGHINGALDPISGRHVYDHWIDALPNAKAHLLEDVGHYPQVEAPDRVASTVLEWLA</sequence>
<name>A0ABS6V659_9SPHN</name>
<comment type="caution">
    <text evidence="2">The sequence shown here is derived from an EMBL/GenBank/DDBJ whole genome shotgun (WGS) entry which is preliminary data.</text>
</comment>
<evidence type="ECO:0000259" key="1">
    <source>
        <dbReference type="Pfam" id="PF12697"/>
    </source>
</evidence>
<dbReference type="GO" id="GO:0016787">
    <property type="term" value="F:hydrolase activity"/>
    <property type="evidence" value="ECO:0007669"/>
    <property type="project" value="UniProtKB-KW"/>
</dbReference>
<dbReference type="EMBL" id="JAHVAH010000001">
    <property type="protein sequence ID" value="MBW0145050.1"/>
    <property type="molecule type" value="Genomic_DNA"/>
</dbReference>
<dbReference type="PANTHER" id="PTHR43798:SF33">
    <property type="entry name" value="HYDROLASE, PUTATIVE (AFU_ORTHOLOGUE AFUA_2G14860)-RELATED"/>
    <property type="match status" value="1"/>
</dbReference>
<dbReference type="Proteomes" id="UP000698028">
    <property type="component" value="Unassembled WGS sequence"/>
</dbReference>
<dbReference type="Pfam" id="PF12697">
    <property type="entry name" value="Abhydrolase_6"/>
    <property type="match status" value="1"/>
</dbReference>
<protein>
    <submittedName>
        <fullName evidence="2">Alpha/beta hydrolase</fullName>
    </submittedName>
</protein>
<reference evidence="2 3" key="1">
    <citation type="submission" date="2021-07" db="EMBL/GenBank/DDBJ databases">
        <title>The draft genome sequence of Sphingomicrobium sp. B8.</title>
        <authorList>
            <person name="Mu L."/>
        </authorList>
    </citation>
    <scope>NUCLEOTIDE SEQUENCE [LARGE SCALE GENOMIC DNA]</scope>
    <source>
        <strain evidence="2 3">B8</strain>
    </source>
</reference>
<dbReference type="InterPro" id="IPR000073">
    <property type="entry name" value="AB_hydrolase_1"/>
</dbReference>
<feature type="domain" description="AB hydrolase-1" evidence="1">
    <location>
        <begin position="33"/>
        <end position="278"/>
    </location>
</feature>
<keyword evidence="3" id="KW-1185">Reference proteome</keyword>
<proteinExistence type="predicted"/>
<gene>
    <name evidence="2" type="ORF">KTQ36_07040</name>
</gene>
<dbReference type="RefSeq" id="WP_218632990.1">
    <property type="nucleotide sequence ID" value="NZ_JAHVAH010000001.1"/>
</dbReference>